<feature type="compositionally biased region" description="Polar residues" evidence="1">
    <location>
        <begin position="177"/>
        <end position="187"/>
    </location>
</feature>
<gene>
    <name evidence="2" type="ORF">B0F90DRAFT_540707</name>
</gene>
<evidence type="ECO:0000313" key="3">
    <source>
        <dbReference type="Proteomes" id="UP001203297"/>
    </source>
</evidence>
<proteinExistence type="predicted"/>
<keyword evidence="3" id="KW-1185">Reference proteome</keyword>
<name>A0AAD4MDN2_9AGAM</name>
<organism evidence="2 3">
    <name type="scientific">Multifurca ochricompacta</name>
    <dbReference type="NCBI Taxonomy" id="376703"/>
    <lineage>
        <taxon>Eukaryota</taxon>
        <taxon>Fungi</taxon>
        <taxon>Dikarya</taxon>
        <taxon>Basidiomycota</taxon>
        <taxon>Agaricomycotina</taxon>
        <taxon>Agaricomycetes</taxon>
        <taxon>Russulales</taxon>
        <taxon>Russulaceae</taxon>
        <taxon>Multifurca</taxon>
    </lineage>
</organism>
<dbReference type="Proteomes" id="UP001203297">
    <property type="component" value="Unassembled WGS sequence"/>
</dbReference>
<dbReference type="EMBL" id="WTXG01000002">
    <property type="protein sequence ID" value="KAI0307237.1"/>
    <property type="molecule type" value="Genomic_DNA"/>
</dbReference>
<feature type="compositionally biased region" description="Acidic residues" evidence="1">
    <location>
        <begin position="160"/>
        <end position="173"/>
    </location>
</feature>
<protein>
    <submittedName>
        <fullName evidence="2">Uncharacterized protein</fullName>
    </submittedName>
</protein>
<evidence type="ECO:0000313" key="2">
    <source>
        <dbReference type="EMBL" id="KAI0307237.1"/>
    </source>
</evidence>
<feature type="region of interest" description="Disordered" evidence="1">
    <location>
        <begin position="150"/>
        <end position="187"/>
    </location>
</feature>
<reference evidence="2" key="1">
    <citation type="journal article" date="2022" name="New Phytol.">
        <title>Evolutionary transition to the ectomycorrhizal habit in the genomes of a hyperdiverse lineage of mushroom-forming fungi.</title>
        <authorList>
            <person name="Looney B."/>
            <person name="Miyauchi S."/>
            <person name="Morin E."/>
            <person name="Drula E."/>
            <person name="Courty P.E."/>
            <person name="Kohler A."/>
            <person name="Kuo A."/>
            <person name="LaButti K."/>
            <person name="Pangilinan J."/>
            <person name="Lipzen A."/>
            <person name="Riley R."/>
            <person name="Andreopoulos W."/>
            <person name="He G."/>
            <person name="Johnson J."/>
            <person name="Nolan M."/>
            <person name="Tritt A."/>
            <person name="Barry K.W."/>
            <person name="Grigoriev I.V."/>
            <person name="Nagy L.G."/>
            <person name="Hibbett D."/>
            <person name="Henrissat B."/>
            <person name="Matheny P.B."/>
            <person name="Labbe J."/>
            <person name="Martin F.M."/>
        </authorList>
    </citation>
    <scope>NUCLEOTIDE SEQUENCE</scope>
    <source>
        <strain evidence="2">BPL690</strain>
    </source>
</reference>
<comment type="caution">
    <text evidence="2">The sequence shown here is derived from an EMBL/GenBank/DDBJ whole genome shotgun (WGS) entry which is preliminary data.</text>
</comment>
<sequence>MSSASASASASNFDAKSVLTYLGLPLDYDPSPATAPVPFLNKHLHQLPFYLLHSFSATTTPQQRTAVLMIRNRRFNFTQSDPPELRFAAARQQWPSLWEGAERFGHEVGREEKEWADTAFLGGGNKVFVGKLGTLLGEYEEERQVERARLARRSRQDGFIPEEEDESSDDDQDTPGPATSESAQAVQDSFLRRVRERFIYGQLEVSH</sequence>
<evidence type="ECO:0000256" key="1">
    <source>
        <dbReference type="SAM" id="MobiDB-lite"/>
    </source>
</evidence>
<accession>A0AAD4MDN2</accession>
<dbReference type="AlphaFoldDB" id="A0AAD4MDN2"/>